<dbReference type="InterPro" id="IPR004046">
    <property type="entry name" value="GST_C"/>
</dbReference>
<dbReference type="PROSITE" id="PS50405">
    <property type="entry name" value="GST_CTER"/>
    <property type="match status" value="1"/>
</dbReference>
<dbReference type="GO" id="GO:0005212">
    <property type="term" value="F:structural constituent of eye lens"/>
    <property type="evidence" value="ECO:0007669"/>
    <property type="project" value="UniProtKB-KW"/>
</dbReference>
<dbReference type="GO" id="GO:0004364">
    <property type="term" value="F:glutathione transferase activity"/>
    <property type="evidence" value="ECO:0007669"/>
    <property type="project" value="TreeGrafter"/>
</dbReference>
<protein>
    <recommendedName>
        <fullName evidence="3">GST C-terminal domain-containing protein</fullName>
    </recommendedName>
</protein>
<dbReference type="InterPro" id="IPR003083">
    <property type="entry name" value="S-crystallin"/>
</dbReference>
<name>A0A0L8HMD7_OCTBM</name>
<dbReference type="CDD" id="cd03192">
    <property type="entry name" value="GST_C_Sigma_like"/>
    <property type="match status" value="1"/>
</dbReference>
<reference evidence="4" key="1">
    <citation type="submission" date="2015-07" db="EMBL/GenBank/DDBJ databases">
        <title>MeaNS - Measles Nucleotide Surveillance Program.</title>
        <authorList>
            <person name="Tran T."/>
            <person name="Druce J."/>
        </authorList>
    </citation>
    <scope>NUCLEOTIDE SEQUENCE</scope>
    <source>
        <strain evidence="4">UCB-OBI-ISO-001</strain>
        <tissue evidence="4">Gonad</tissue>
    </source>
</reference>
<feature type="domain" description="GST C-terminal" evidence="3">
    <location>
        <begin position="1"/>
        <end position="88"/>
    </location>
</feature>
<dbReference type="SUPFAM" id="SSF47616">
    <property type="entry name" value="GST C-terminal domain-like"/>
    <property type="match status" value="1"/>
</dbReference>
<comment type="similarity">
    <text evidence="1">Belongs to the GST superfamily.</text>
</comment>
<dbReference type="AlphaFoldDB" id="A0A0L8HMD7"/>
<dbReference type="GO" id="GO:0006749">
    <property type="term" value="P:glutathione metabolic process"/>
    <property type="evidence" value="ECO:0007669"/>
    <property type="project" value="TreeGrafter"/>
</dbReference>
<accession>A0A0L8HMD7</accession>
<dbReference type="OrthoDB" id="414243at2759"/>
<dbReference type="PANTHER" id="PTHR11571:SF150">
    <property type="entry name" value="GLUTATHIONE S-TRANSFERASE"/>
    <property type="match status" value="1"/>
</dbReference>
<dbReference type="InterPro" id="IPR036282">
    <property type="entry name" value="Glutathione-S-Trfase_C_sf"/>
</dbReference>
<dbReference type="PRINTS" id="PR01269">
    <property type="entry name" value="SCRYSTALLIN"/>
</dbReference>
<sequence>MRKIFEQTCRNILPYLEDTLKTCNGGDEFFCGDKMLLCDIMCFAALENPTTEDPCLLKDYPKLQALREKVANHPKIASYLLKRNTTSF</sequence>
<dbReference type="Pfam" id="PF14497">
    <property type="entry name" value="GST_C_3"/>
    <property type="match status" value="1"/>
</dbReference>
<evidence type="ECO:0000259" key="3">
    <source>
        <dbReference type="PROSITE" id="PS50405"/>
    </source>
</evidence>
<dbReference type="STRING" id="37653.A0A0L8HMD7"/>
<dbReference type="InterPro" id="IPR010987">
    <property type="entry name" value="Glutathione-S-Trfase_C-like"/>
</dbReference>
<organism evidence="4">
    <name type="scientific">Octopus bimaculoides</name>
    <name type="common">California two-spotted octopus</name>
    <dbReference type="NCBI Taxonomy" id="37653"/>
    <lineage>
        <taxon>Eukaryota</taxon>
        <taxon>Metazoa</taxon>
        <taxon>Spiralia</taxon>
        <taxon>Lophotrochozoa</taxon>
        <taxon>Mollusca</taxon>
        <taxon>Cephalopoda</taxon>
        <taxon>Coleoidea</taxon>
        <taxon>Octopodiformes</taxon>
        <taxon>Octopoda</taxon>
        <taxon>Incirrata</taxon>
        <taxon>Octopodidae</taxon>
        <taxon>Octopus</taxon>
    </lineage>
</organism>
<evidence type="ECO:0000256" key="2">
    <source>
        <dbReference type="ARBA" id="ARBA00022613"/>
    </source>
</evidence>
<evidence type="ECO:0000313" key="4">
    <source>
        <dbReference type="EMBL" id="KOF90377.1"/>
    </source>
</evidence>
<dbReference type="PANTHER" id="PTHR11571">
    <property type="entry name" value="GLUTATHIONE S-TRANSFERASE"/>
    <property type="match status" value="1"/>
</dbReference>
<dbReference type="Gene3D" id="1.20.1050.10">
    <property type="match status" value="1"/>
</dbReference>
<evidence type="ECO:0000256" key="1">
    <source>
        <dbReference type="ARBA" id="ARBA00007409"/>
    </source>
</evidence>
<proteinExistence type="inferred from homology"/>
<dbReference type="EMBL" id="KQ417780">
    <property type="protein sequence ID" value="KOF90377.1"/>
    <property type="molecule type" value="Genomic_DNA"/>
</dbReference>
<gene>
    <name evidence="4" type="ORF">OCBIM_22011325mg</name>
</gene>
<dbReference type="InterPro" id="IPR050213">
    <property type="entry name" value="GST_superfamily"/>
</dbReference>
<keyword evidence="2" id="KW-0273">Eye lens protein</keyword>